<sequence length="194" mass="21265">MSMMPPTAQVFSNVPDGAEHRHQIIEPLITALNGTGMGGARFPGFIFKDTSAFGQNCGEIGSMAPHISCLSERVVDSVQQTSVASYLAYTDLHVEVQPQSVLDAFTDPTPDAERSSHNFFLNISEKRTRQRAERGLGRHVACATEACARQHRSFYFSIALSGSHARLIRWDRAGAVVSESIDLHSDAEPICEFL</sequence>
<dbReference type="STRING" id="139825.A0A401GRA1"/>
<dbReference type="EMBL" id="BFAD01000006">
    <property type="protein sequence ID" value="GBE84757.1"/>
    <property type="molecule type" value="Genomic_DNA"/>
</dbReference>
<proteinExistence type="predicted"/>
<comment type="caution">
    <text evidence="1">The sequence shown here is derived from an EMBL/GenBank/DDBJ whole genome shotgun (WGS) entry which is preliminary data.</text>
</comment>
<accession>A0A401GRA1</accession>
<evidence type="ECO:0008006" key="3">
    <source>
        <dbReference type="Google" id="ProtNLM"/>
    </source>
</evidence>
<dbReference type="AlphaFoldDB" id="A0A401GRA1"/>
<evidence type="ECO:0000313" key="1">
    <source>
        <dbReference type="EMBL" id="GBE84757.1"/>
    </source>
</evidence>
<keyword evidence="2" id="KW-1185">Reference proteome</keyword>
<dbReference type="Proteomes" id="UP000287166">
    <property type="component" value="Unassembled WGS sequence"/>
</dbReference>
<dbReference type="OrthoDB" id="3265188at2759"/>
<evidence type="ECO:0000313" key="2">
    <source>
        <dbReference type="Proteomes" id="UP000287166"/>
    </source>
</evidence>
<protein>
    <recommendedName>
        <fullName evidence="3">Fungal-type protein kinase domain-containing protein</fullName>
    </recommendedName>
</protein>
<gene>
    <name evidence="1" type="ORF">SCP_0607370</name>
</gene>
<dbReference type="InParanoid" id="A0A401GRA1"/>
<dbReference type="GeneID" id="38781674"/>
<dbReference type="RefSeq" id="XP_027615670.1">
    <property type="nucleotide sequence ID" value="XM_027759869.1"/>
</dbReference>
<reference evidence="1 2" key="1">
    <citation type="journal article" date="2018" name="Sci. Rep.">
        <title>Genome sequence of the cauliflower mushroom Sparassis crispa (Hanabiratake) and its association with beneficial usage.</title>
        <authorList>
            <person name="Kiyama R."/>
            <person name="Furutani Y."/>
            <person name="Kawaguchi K."/>
            <person name="Nakanishi T."/>
        </authorList>
    </citation>
    <scope>NUCLEOTIDE SEQUENCE [LARGE SCALE GENOMIC DNA]</scope>
</reference>
<name>A0A401GRA1_9APHY</name>
<organism evidence="1 2">
    <name type="scientific">Sparassis crispa</name>
    <dbReference type="NCBI Taxonomy" id="139825"/>
    <lineage>
        <taxon>Eukaryota</taxon>
        <taxon>Fungi</taxon>
        <taxon>Dikarya</taxon>
        <taxon>Basidiomycota</taxon>
        <taxon>Agaricomycotina</taxon>
        <taxon>Agaricomycetes</taxon>
        <taxon>Polyporales</taxon>
        <taxon>Sparassidaceae</taxon>
        <taxon>Sparassis</taxon>
    </lineage>
</organism>